<dbReference type="Gene3D" id="3.30.43.10">
    <property type="entry name" value="Uridine Diphospho-n-acetylenolpyruvylglucosamine Reductase, domain 2"/>
    <property type="match status" value="1"/>
</dbReference>
<comment type="cofactor">
    <cofactor evidence="20">
        <name>[2Fe-2S] cluster</name>
        <dbReference type="ChEBI" id="CHEBI:190135"/>
    </cofactor>
    <text evidence="20">Binds 2 [2Fe-2S] clusters.</text>
</comment>
<reference evidence="24 25" key="1">
    <citation type="submission" date="2023-10" db="EMBL/GenBank/DDBJ databases">
        <authorList>
            <person name="Maclean D."/>
            <person name="Macfadyen A."/>
        </authorList>
    </citation>
    <scope>NUCLEOTIDE SEQUENCE [LARGE SCALE GENOMIC DNA]</scope>
</reference>
<feature type="binding site" evidence="20">
    <location>
        <position position="119"/>
    </location>
    <ligand>
        <name>[2Fe-2S] cluster</name>
        <dbReference type="ChEBI" id="CHEBI:190135"/>
        <label>2</label>
    </ligand>
</feature>
<dbReference type="GO" id="GO:0005777">
    <property type="term" value="C:peroxisome"/>
    <property type="evidence" value="ECO:0007669"/>
    <property type="project" value="UniProtKB-SubCell"/>
</dbReference>
<dbReference type="InterPro" id="IPR002346">
    <property type="entry name" value="Mopterin_DH_FAD-bd"/>
</dbReference>
<dbReference type="FunFam" id="3.30.365.10:FF:000003">
    <property type="entry name" value="Aldehyde oxidase 1"/>
    <property type="match status" value="1"/>
</dbReference>
<feature type="binding site" evidence="20">
    <location>
        <position position="844"/>
    </location>
    <ligand>
        <name>Mo-molybdopterin</name>
        <dbReference type="ChEBI" id="CHEBI:71302"/>
    </ligand>
    <ligandPart>
        <name>Mo</name>
        <dbReference type="ChEBI" id="CHEBI:28685"/>
    </ligandPart>
</feature>
<dbReference type="InterPro" id="IPR036856">
    <property type="entry name" value="Ald_Oxase/Xan_DH_a/b_sf"/>
</dbReference>
<evidence type="ECO:0000313" key="25">
    <source>
        <dbReference type="Proteomes" id="UP001314263"/>
    </source>
</evidence>
<dbReference type="InterPro" id="IPR014307">
    <property type="entry name" value="Xanthine_DH_ssu"/>
</dbReference>
<dbReference type="InterPro" id="IPR016167">
    <property type="entry name" value="FAD-bd_PCMH_sub1"/>
</dbReference>
<dbReference type="SMART" id="SM01092">
    <property type="entry name" value="CO_deh_flav_C"/>
    <property type="match status" value="1"/>
</dbReference>
<feature type="compositionally biased region" description="Low complexity" evidence="21">
    <location>
        <begin position="208"/>
        <end position="239"/>
    </location>
</feature>
<feature type="binding site" evidence="19">
    <location>
        <position position="479"/>
    </location>
    <ligand>
        <name>FAD</name>
        <dbReference type="ChEBI" id="CHEBI:57692"/>
    </ligand>
</feature>
<feature type="binding site" evidence="19">
    <location>
        <position position="879"/>
    </location>
    <ligand>
        <name>substrate</name>
    </ligand>
</feature>
<dbReference type="GO" id="GO:0071949">
    <property type="term" value="F:FAD binding"/>
    <property type="evidence" value="ECO:0007669"/>
    <property type="project" value="InterPro"/>
</dbReference>
<dbReference type="InterPro" id="IPR016166">
    <property type="entry name" value="FAD-bd_PCMH"/>
</dbReference>
<comment type="similarity">
    <text evidence="3">Belongs to the xanthine dehydrogenase family.</text>
</comment>
<feature type="binding site" evidence="20">
    <location>
        <position position="154"/>
    </location>
    <ligand>
        <name>[2Fe-2S] cluster</name>
        <dbReference type="ChEBI" id="CHEBI:190135"/>
        <label>2</label>
    </ligand>
</feature>
<feature type="domain" description="FAD-binding PCMH-type" evidence="23">
    <location>
        <begin position="304"/>
        <end position="489"/>
    </location>
</feature>
<dbReference type="Pfam" id="PF01315">
    <property type="entry name" value="Ald_Xan_dh_C"/>
    <property type="match status" value="1"/>
</dbReference>
<proteinExistence type="inferred from homology"/>
<dbReference type="Gene3D" id="3.30.365.10">
    <property type="entry name" value="Aldehyde oxidase/xanthine dehydrogenase, molybdopterin binding domain"/>
    <property type="match status" value="4"/>
</dbReference>
<evidence type="ECO:0000256" key="21">
    <source>
        <dbReference type="SAM" id="MobiDB-lite"/>
    </source>
</evidence>
<dbReference type="Pfam" id="PF02738">
    <property type="entry name" value="MoCoBD_1"/>
    <property type="match status" value="1"/>
</dbReference>
<keyword evidence="13" id="KW-0520">NAD</keyword>
<dbReference type="PANTHER" id="PTHR45444">
    <property type="entry name" value="XANTHINE DEHYDROGENASE"/>
    <property type="match status" value="1"/>
</dbReference>
<keyword evidence="11 20" id="KW-0408">Iron</keyword>
<dbReference type="PIRSF" id="PIRSF000127">
    <property type="entry name" value="Xanthine_DH"/>
    <property type="match status" value="1"/>
</dbReference>
<dbReference type="Pfam" id="PF00111">
    <property type="entry name" value="Fer2"/>
    <property type="match status" value="1"/>
</dbReference>
<evidence type="ECO:0000256" key="16">
    <source>
        <dbReference type="ARBA" id="ARBA00049017"/>
    </source>
</evidence>
<organism evidence="24 25">
    <name type="scientific">Coccomyxa viridis</name>
    <dbReference type="NCBI Taxonomy" id="1274662"/>
    <lineage>
        <taxon>Eukaryota</taxon>
        <taxon>Viridiplantae</taxon>
        <taxon>Chlorophyta</taxon>
        <taxon>core chlorophytes</taxon>
        <taxon>Trebouxiophyceae</taxon>
        <taxon>Trebouxiophyceae incertae sedis</taxon>
        <taxon>Coccomyxaceae</taxon>
        <taxon>Coccomyxa</taxon>
    </lineage>
</organism>
<dbReference type="FunFam" id="3.30.465.10:FF:000004">
    <property type="entry name" value="Xanthine dehydrogenase/oxidase"/>
    <property type="match status" value="1"/>
</dbReference>
<evidence type="ECO:0000256" key="9">
    <source>
        <dbReference type="ARBA" id="ARBA00022827"/>
    </source>
</evidence>
<dbReference type="FunFam" id="3.10.20.30:FF:000015">
    <property type="entry name" value="Aldehyde oxidase 1"/>
    <property type="match status" value="1"/>
</dbReference>
<dbReference type="Proteomes" id="UP001314263">
    <property type="component" value="Unassembled WGS sequence"/>
</dbReference>
<gene>
    <name evidence="24" type="ORF">CVIRNUC_007640</name>
</gene>
<keyword evidence="6" id="KW-0285">Flavoprotein</keyword>
<keyword evidence="9 19" id="KW-0274">FAD</keyword>
<feature type="binding site" evidence="20">
    <location>
        <position position="152"/>
    </location>
    <ligand>
        <name>[2Fe-2S] cluster</name>
        <dbReference type="ChEBI" id="CHEBI:190135"/>
        <label>2</label>
    </ligand>
</feature>
<dbReference type="InterPro" id="IPR001041">
    <property type="entry name" value="2Fe-2S_ferredoxin-type"/>
</dbReference>
<evidence type="ECO:0000256" key="18">
    <source>
        <dbReference type="PIRSR" id="PIRSR000127-1"/>
    </source>
</evidence>
<feature type="binding site" evidence="20">
    <location>
        <position position="1157"/>
    </location>
    <ligand>
        <name>Mo-molybdopterin</name>
        <dbReference type="ChEBI" id="CHEBI:71302"/>
    </ligand>
    <ligandPart>
        <name>Mo</name>
        <dbReference type="ChEBI" id="CHEBI:28685"/>
    </ligandPart>
</feature>
<dbReference type="Pfam" id="PF00941">
    <property type="entry name" value="FAD_binding_5"/>
    <property type="match status" value="1"/>
</dbReference>
<evidence type="ECO:0000256" key="6">
    <source>
        <dbReference type="ARBA" id="ARBA00022630"/>
    </source>
</evidence>
<dbReference type="SUPFAM" id="SSF54665">
    <property type="entry name" value="CO dehydrogenase molybdoprotein N-domain-like"/>
    <property type="match status" value="1"/>
</dbReference>
<dbReference type="FunFam" id="3.30.365.10:FF:000004">
    <property type="entry name" value="Xanthine dehydrogenase oxidase"/>
    <property type="match status" value="1"/>
</dbReference>
<comment type="cofactor">
    <cofactor evidence="20">
        <name>Mo-molybdopterin</name>
        <dbReference type="ChEBI" id="CHEBI:71302"/>
    </cofactor>
    <text evidence="20">Binds 1 Mo-molybdopterin (Mo-MPT) cofactor per subunit.</text>
</comment>
<dbReference type="Gene3D" id="3.10.20.30">
    <property type="match status" value="1"/>
</dbReference>
<dbReference type="InterPro" id="IPR036318">
    <property type="entry name" value="FAD-bd_PCMH-like_sf"/>
</dbReference>
<feature type="binding site" evidence="20">
    <location>
        <position position="116"/>
    </location>
    <ligand>
        <name>[2Fe-2S] cluster</name>
        <dbReference type="ChEBI" id="CHEBI:190135"/>
        <label>2</label>
    </ligand>
</feature>
<protein>
    <recommendedName>
        <fullName evidence="4">xanthine dehydrogenase</fullName>
        <ecNumber evidence="4">1.17.1.4</ecNumber>
    </recommendedName>
</protein>
<accession>A0AAV1IC59</accession>
<feature type="binding site" evidence="20">
    <location>
        <position position="53"/>
    </location>
    <ligand>
        <name>[2Fe-2S] cluster</name>
        <dbReference type="ChEBI" id="CHEBI:190135"/>
        <label>1</label>
    </ligand>
</feature>
<feature type="binding site" evidence="20">
    <location>
        <position position="989"/>
    </location>
    <ligand>
        <name>Mo-molybdopterin</name>
        <dbReference type="ChEBI" id="CHEBI:71302"/>
    </ligand>
    <ligandPart>
        <name>Mo</name>
        <dbReference type="ChEBI" id="CHEBI:28685"/>
    </ligandPart>
</feature>
<evidence type="ECO:0000256" key="5">
    <source>
        <dbReference type="ARBA" id="ARBA00022505"/>
    </source>
</evidence>
<dbReference type="GO" id="GO:0004854">
    <property type="term" value="F:xanthine dehydrogenase activity"/>
    <property type="evidence" value="ECO:0007669"/>
    <property type="project" value="UniProtKB-EC"/>
</dbReference>
<dbReference type="InterPro" id="IPR036010">
    <property type="entry name" value="2Fe-2S_ferredoxin-like_sf"/>
</dbReference>
<dbReference type="InterPro" id="IPR000674">
    <property type="entry name" value="Ald_Oxase/Xan_DH_a/b"/>
</dbReference>
<dbReference type="GO" id="GO:0006145">
    <property type="term" value="P:purine nucleobase catabolic process"/>
    <property type="evidence" value="ECO:0007669"/>
    <property type="project" value="UniProtKB-ARBA"/>
</dbReference>
<dbReference type="InterPro" id="IPR046867">
    <property type="entry name" value="AldOxase/xan_DH_MoCoBD2"/>
</dbReference>
<keyword evidence="14" id="KW-0576">Peroxisome</keyword>
<dbReference type="GO" id="GO:0005506">
    <property type="term" value="F:iron ion binding"/>
    <property type="evidence" value="ECO:0007669"/>
    <property type="project" value="InterPro"/>
</dbReference>
<dbReference type="SUPFAM" id="SSF55447">
    <property type="entry name" value="CO dehydrogenase flavoprotein C-terminal domain-like"/>
    <property type="match status" value="1"/>
</dbReference>
<evidence type="ECO:0000256" key="12">
    <source>
        <dbReference type="ARBA" id="ARBA00023014"/>
    </source>
</evidence>
<feature type="binding site" evidence="19">
    <location>
        <position position="497"/>
    </location>
    <ligand>
        <name>FAD</name>
        <dbReference type="ChEBI" id="CHEBI:57692"/>
    </ligand>
</feature>
<sequence>MPAAPLKKADDPIVYVNGKRHILPEGNAETTLLQYLRGIGLTGTKLGCGEGGCGACTVMLSSWEQKQLQHRAINACLCPLYAVEGMHVVTVEGIGNVREGLHPVQERLAMAHGSQCGFCTPGFVMSMYSLLRSKPEAPSETEIEEALAGNLCRCTGYRPILDAFRVFAKGDSTAYTEEAIAASKGQLPGQNGNGMHANGANGHGMNGSNGHSHNGSNGHANGHGAAAKTSTGGKNGKTNGQKICPSSGLPCDCGAAASVEPGAVITTDSADKLKFGGSALPSKPSCEPIFPSELRSRVAQPLELPGKRATWYRPVCLEGLLDIKAEHNAAKLVVGNTEVGIELKFKHAGYPVLVGTTHVPELNTIEVSDDALVVGGSVTLTALMEAMHSLVKALPRHQTCTFRAMLEQLKYFAGVQIRNAASVAGNICTGSPISDVNPIYMACGATFTAVGKGTPEHQVKAEDFFLGYRKVALEPHEILLRVSIPFNKPSEYVREFKQAHRRDDDIAIVNAGMRVQMAHAMSGEWIADEVSIAYGGVAPKTIMAPKVQAAIKGQPWTGETLKKALQAVAEDVNITPNAPGGMVEYRRSLAASFLFRFFVDVALKLEADNPGYKAGDWLREEDKSAAVHFERPASHGVQYFDKAGDQNVVGQPFRHMAADLQVSGEALYTDDVPLPANALHAVLVKSTRPHAKITSVDPSAALQMEGVVGYYDHSSVPGHNDLGAVVHDEEIFASDTVTCIGHAIGVIVADTEAAAQAASRAVAITYQDILPILSIEQAIEANNYFEGAGHDIVCGDVGAAWEQCAHVVEGSVRVGGQEHFYLEPQGTVILPSENDEYVVISSTQGPAHNQMHVAHALGIPGHKVVARTKRLGGGFGGKETRAVNVSCAAAVPAFHTRRPVRLILDRDEDMHTSGHRHAFIGHYKAGCDAEGKLVALEVDLYSNGGNTLDLSASVMDRALLHADCVYKCPNTKVVGHCCRTNHASNTAFRGFGGPQGMMVAEVVMDHLARAVGKSSAAMRELNLYKEGDTTHFGQTLDGCQVRTCWDRAIESAGGLEARQAAVTAFNQGSRFRKRGIALTPTKFGISFTTKFLNQAGALVHIYTDGTVLLTHGGVEMGQGLHTKMAQICAHTLGLPLSSVYIAETATDKVPNASATAASASSDIYGGAVLDACRQLVERLAPYRQSMKGAPFPEIVRAAHMDRCDLSAHGWYITPDITGFGGDMPFNYFCYGAALAEVELDTLTGDFHLLRTDLCMDVGQSLNPAIDIGQVEGGFVQGMGWTCLEELVWGDEDHKWLPPGVLNTRGPGTYKIPTANDIPLDLRVTLLADAPCKRTPQAHSSKAVGEPPLFLGASVFFALKDAVYNAREAAGLGKGFINLDAPATPERLRMACADHLTAPFAPADIHIRSSC</sequence>
<evidence type="ECO:0000256" key="11">
    <source>
        <dbReference type="ARBA" id="ARBA00023004"/>
    </source>
</evidence>
<dbReference type="FunFam" id="3.30.365.10:FF:000002">
    <property type="entry name" value="Xanthine dehydrogenase oxidase"/>
    <property type="match status" value="1"/>
</dbReference>
<keyword evidence="25" id="KW-1185">Reference proteome</keyword>
<dbReference type="SUPFAM" id="SSF56176">
    <property type="entry name" value="FAD-binding/transporter-associated domain-like"/>
    <property type="match status" value="1"/>
</dbReference>
<dbReference type="GO" id="GO:0051537">
    <property type="term" value="F:2 iron, 2 sulfur cluster binding"/>
    <property type="evidence" value="ECO:0007669"/>
    <property type="project" value="UniProtKB-KW"/>
</dbReference>
<dbReference type="NCBIfam" id="TIGR02963">
    <property type="entry name" value="xanthine_xdhA"/>
    <property type="match status" value="1"/>
</dbReference>
<comment type="cofactor">
    <cofactor evidence="15">
        <name>[2Fe-2S] cluster</name>
        <dbReference type="ChEBI" id="CHEBI:190135"/>
    </cofactor>
</comment>
<dbReference type="InterPro" id="IPR008274">
    <property type="entry name" value="AldOxase/xan_DH_MoCoBD1"/>
</dbReference>
<evidence type="ECO:0000256" key="13">
    <source>
        <dbReference type="ARBA" id="ARBA00023027"/>
    </source>
</evidence>
<evidence type="ECO:0000256" key="14">
    <source>
        <dbReference type="ARBA" id="ARBA00023140"/>
    </source>
</evidence>
<feature type="binding site" evidence="19">
    <location>
        <position position="957"/>
    </location>
    <ligand>
        <name>substrate</name>
    </ligand>
</feature>
<dbReference type="InterPro" id="IPR012675">
    <property type="entry name" value="Beta-grasp_dom_sf"/>
</dbReference>
<dbReference type="PROSITE" id="PS51085">
    <property type="entry name" value="2FE2S_FER_2"/>
    <property type="match status" value="1"/>
</dbReference>
<evidence type="ECO:0000256" key="10">
    <source>
        <dbReference type="ARBA" id="ARBA00023002"/>
    </source>
</evidence>
<feature type="region of interest" description="Disordered" evidence="21">
    <location>
        <begin position="185"/>
        <end position="239"/>
    </location>
</feature>
<name>A0AAV1IC59_9CHLO</name>
<feature type="binding site" evidence="19">
    <location>
        <position position="1088"/>
    </location>
    <ligand>
        <name>substrate</name>
    </ligand>
</feature>
<dbReference type="InterPro" id="IPR036884">
    <property type="entry name" value="2Fe-2S-bd_dom_sf"/>
</dbReference>
<comment type="catalytic activity">
    <reaction evidence="16">
        <text>xanthine + NAD(+) + H2O = urate + NADH + H(+)</text>
        <dbReference type="Rhea" id="RHEA:16669"/>
        <dbReference type="ChEBI" id="CHEBI:15377"/>
        <dbReference type="ChEBI" id="CHEBI:15378"/>
        <dbReference type="ChEBI" id="CHEBI:17712"/>
        <dbReference type="ChEBI" id="CHEBI:17775"/>
        <dbReference type="ChEBI" id="CHEBI:57540"/>
        <dbReference type="ChEBI" id="CHEBI:57945"/>
        <dbReference type="EC" id="1.17.1.4"/>
    </reaction>
</comment>
<evidence type="ECO:0000256" key="3">
    <source>
        <dbReference type="ARBA" id="ARBA00006849"/>
    </source>
</evidence>
<keyword evidence="5 20" id="KW-0500">Molybdenum</keyword>
<dbReference type="PROSITE" id="PS00197">
    <property type="entry name" value="2FE2S_FER_1"/>
    <property type="match status" value="1"/>
</dbReference>
<evidence type="ECO:0000256" key="15">
    <source>
        <dbReference type="ARBA" id="ARBA00034078"/>
    </source>
</evidence>
<evidence type="ECO:0000256" key="20">
    <source>
        <dbReference type="PIRSR" id="PIRSR000127-3"/>
    </source>
</evidence>
<evidence type="ECO:0000256" key="2">
    <source>
        <dbReference type="ARBA" id="ARBA00004275"/>
    </source>
</evidence>
<dbReference type="FunFam" id="3.30.43.10:FF:000001">
    <property type="entry name" value="Xanthine dehydrogenase/oxidase"/>
    <property type="match status" value="1"/>
</dbReference>
<comment type="catalytic activity">
    <reaction evidence="17">
        <text>hypoxanthine + NAD(+) + H2O = xanthine + NADH + H(+)</text>
        <dbReference type="Rhea" id="RHEA:24670"/>
        <dbReference type="ChEBI" id="CHEBI:15377"/>
        <dbReference type="ChEBI" id="CHEBI:15378"/>
        <dbReference type="ChEBI" id="CHEBI:17368"/>
        <dbReference type="ChEBI" id="CHEBI:17712"/>
        <dbReference type="ChEBI" id="CHEBI:57540"/>
        <dbReference type="ChEBI" id="CHEBI:57945"/>
        <dbReference type="EC" id="1.17.1.4"/>
    </reaction>
</comment>
<feature type="domain" description="2Fe-2S ferredoxin-type" evidence="22">
    <location>
        <begin position="11"/>
        <end position="94"/>
    </location>
</feature>
<dbReference type="Pfam" id="PF20256">
    <property type="entry name" value="MoCoBD_2"/>
    <property type="match status" value="1"/>
</dbReference>
<comment type="cofactor">
    <cofactor evidence="1 19">
        <name>FAD</name>
        <dbReference type="ChEBI" id="CHEBI:57692"/>
    </cofactor>
</comment>
<dbReference type="PANTHER" id="PTHR45444:SF3">
    <property type="entry name" value="XANTHINE DEHYDROGENASE"/>
    <property type="match status" value="1"/>
</dbReference>
<dbReference type="PROSITE" id="PS51387">
    <property type="entry name" value="FAD_PCMH"/>
    <property type="match status" value="1"/>
</dbReference>
<dbReference type="EC" id="1.17.1.4" evidence="4"/>
<evidence type="ECO:0000256" key="19">
    <source>
        <dbReference type="PIRSR" id="PIRSR000127-2"/>
    </source>
</evidence>
<dbReference type="FunFam" id="3.90.1170.50:FF:000001">
    <property type="entry name" value="Aldehyde oxidase 1"/>
    <property type="match status" value="1"/>
</dbReference>
<dbReference type="InterPro" id="IPR005107">
    <property type="entry name" value="CO_DH_flav_C"/>
</dbReference>
<feature type="binding site" evidence="20">
    <location>
        <position position="76"/>
    </location>
    <ligand>
        <name>[2Fe-2S] cluster</name>
        <dbReference type="ChEBI" id="CHEBI:190135"/>
        <label>1</label>
    </ligand>
</feature>
<dbReference type="InterPro" id="IPR006058">
    <property type="entry name" value="2Fe2S_fd_BS"/>
</dbReference>
<dbReference type="Gene3D" id="3.90.1170.50">
    <property type="entry name" value="Aldehyde oxidase/xanthine dehydrogenase, a/b hammerhead"/>
    <property type="match status" value="1"/>
</dbReference>
<feature type="binding site" evidence="19">
    <location>
        <begin position="332"/>
        <end position="339"/>
    </location>
    <ligand>
        <name>FAD</name>
        <dbReference type="ChEBI" id="CHEBI:57692"/>
    </ligand>
</feature>
<feature type="binding site" evidence="20">
    <location>
        <position position="48"/>
    </location>
    <ligand>
        <name>[2Fe-2S] cluster</name>
        <dbReference type="ChEBI" id="CHEBI:190135"/>
        <label>1</label>
    </ligand>
</feature>
<dbReference type="Gene3D" id="3.30.390.50">
    <property type="entry name" value="CO dehydrogenase flavoprotein, C-terminal domain"/>
    <property type="match status" value="1"/>
</dbReference>
<dbReference type="Pfam" id="PF03450">
    <property type="entry name" value="CO_deh_flav_C"/>
    <property type="match status" value="1"/>
</dbReference>
<keyword evidence="7 20" id="KW-0001">2Fe-2S</keyword>
<dbReference type="SUPFAM" id="SSF47741">
    <property type="entry name" value="CO dehydrogenase ISP C-domain like"/>
    <property type="match status" value="1"/>
</dbReference>
<feature type="binding site" evidence="19">
    <location>
        <position position="991"/>
    </location>
    <ligand>
        <name>substrate</name>
    </ligand>
</feature>
<feature type="active site" description="Proton acceptor" evidence="18">
    <location>
        <position position="1345"/>
    </location>
</feature>
<feature type="binding site" evidence="19">
    <location>
        <begin position="422"/>
        <end position="426"/>
    </location>
    <ligand>
        <name>FAD</name>
        <dbReference type="ChEBI" id="CHEBI:57692"/>
    </ligand>
</feature>
<dbReference type="InterPro" id="IPR016208">
    <property type="entry name" value="Ald_Oxase/xanthine_DH-like"/>
</dbReference>
<evidence type="ECO:0000256" key="4">
    <source>
        <dbReference type="ARBA" id="ARBA00013123"/>
    </source>
</evidence>
<dbReference type="Pfam" id="PF01799">
    <property type="entry name" value="Fer2_2"/>
    <property type="match status" value="1"/>
</dbReference>
<evidence type="ECO:0000256" key="17">
    <source>
        <dbReference type="ARBA" id="ARBA00049517"/>
    </source>
</evidence>
<feature type="binding site" evidence="19">
    <location>
        <position position="412"/>
    </location>
    <ligand>
        <name>FAD</name>
        <dbReference type="ChEBI" id="CHEBI:57692"/>
    </ligand>
</feature>
<evidence type="ECO:0000259" key="23">
    <source>
        <dbReference type="PROSITE" id="PS51387"/>
    </source>
</evidence>
<comment type="caution">
    <text evidence="24">The sequence shown here is derived from an EMBL/GenBank/DDBJ whole genome shotgun (WGS) entry which is preliminary data.</text>
</comment>
<evidence type="ECO:0000256" key="1">
    <source>
        <dbReference type="ARBA" id="ARBA00001974"/>
    </source>
</evidence>
<dbReference type="Gene3D" id="1.10.150.120">
    <property type="entry name" value="[2Fe-2S]-binding domain"/>
    <property type="match status" value="1"/>
</dbReference>
<dbReference type="InterPro" id="IPR037165">
    <property type="entry name" value="AldOxase/xan_DH_Mopterin-bd_sf"/>
</dbReference>
<dbReference type="InterPro" id="IPR036683">
    <property type="entry name" value="CO_DH_flav_C_dom_sf"/>
</dbReference>
<dbReference type="InterPro" id="IPR002888">
    <property type="entry name" value="2Fe-2S-bd"/>
</dbReference>
<dbReference type="SMART" id="SM01008">
    <property type="entry name" value="Ald_Xan_dh_C"/>
    <property type="match status" value="1"/>
</dbReference>
<evidence type="ECO:0000259" key="22">
    <source>
        <dbReference type="PROSITE" id="PS51085"/>
    </source>
</evidence>
<evidence type="ECO:0000313" key="24">
    <source>
        <dbReference type="EMBL" id="CAK0784436.1"/>
    </source>
</evidence>
<comment type="subcellular location">
    <subcellularLocation>
        <location evidence="2">Peroxisome</location>
    </subcellularLocation>
</comment>
<keyword evidence="10" id="KW-0560">Oxidoreductase</keyword>
<dbReference type="SUPFAM" id="SSF56003">
    <property type="entry name" value="Molybdenum cofactor-binding domain"/>
    <property type="match status" value="1"/>
</dbReference>
<evidence type="ECO:0000256" key="7">
    <source>
        <dbReference type="ARBA" id="ARBA00022714"/>
    </source>
</evidence>
<feature type="binding site" evidence="20">
    <location>
        <position position="56"/>
    </location>
    <ligand>
        <name>[2Fe-2S] cluster</name>
        <dbReference type="ChEBI" id="CHEBI:190135"/>
        <label>1</label>
    </ligand>
</feature>
<dbReference type="InterPro" id="IPR016169">
    <property type="entry name" value="FAD-bd_PCMH_sub2"/>
</dbReference>
<keyword evidence="12 20" id="KW-0411">Iron-sulfur</keyword>
<dbReference type="SUPFAM" id="SSF54292">
    <property type="entry name" value="2Fe-2S ferredoxin-like"/>
    <property type="match status" value="1"/>
</dbReference>
<keyword evidence="8 20" id="KW-0479">Metal-binding</keyword>
<feature type="binding site" evidence="20">
    <location>
        <position position="875"/>
    </location>
    <ligand>
        <name>Mo-molybdopterin</name>
        <dbReference type="ChEBI" id="CHEBI:71302"/>
    </ligand>
    <ligandPart>
        <name>Mo</name>
        <dbReference type="ChEBI" id="CHEBI:28685"/>
    </ligandPart>
</feature>
<dbReference type="Gene3D" id="3.30.465.10">
    <property type="match status" value="1"/>
</dbReference>
<evidence type="ECO:0000256" key="8">
    <source>
        <dbReference type="ARBA" id="ARBA00022723"/>
    </source>
</evidence>
<feature type="binding site" evidence="19">
    <location>
        <position position="435"/>
    </location>
    <ligand>
        <name>FAD</name>
        <dbReference type="ChEBI" id="CHEBI:57692"/>
    </ligand>
</feature>
<dbReference type="EMBL" id="CAUYUE010000010">
    <property type="protein sequence ID" value="CAK0784436.1"/>
    <property type="molecule type" value="Genomic_DNA"/>
</dbReference>